<feature type="region of interest" description="Disordered" evidence="1">
    <location>
        <begin position="1"/>
        <end position="83"/>
    </location>
</feature>
<dbReference type="VEuPathDB" id="FungiDB:BD410DRAFT_844529"/>
<dbReference type="Proteomes" id="UP000294933">
    <property type="component" value="Unassembled WGS sequence"/>
</dbReference>
<protein>
    <submittedName>
        <fullName evidence="2">Uncharacterized protein</fullName>
    </submittedName>
</protein>
<reference evidence="2 3" key="1">
    <citation type="submission" date="2018-06" db="EMBL/GenBank/DDBJ databases">
        <title>A transcriptomic atlas of mushroom development highlights an independent origin of complex multicellularity.</title>
        <authorList>
            <consortium name="DOE Joint Genome Institute"/>
            <person name="Krizsan K."/>
            <person name="Almasi E."/>
            <person name="Merenyi Z."/>
            <person name="Sahu N."/>
            <person name="Viragh M."/>
            <person name="Koszo T."/>
            <person name="Mondo S."/>
            <person name="Kiss B."/>
            <person name="Balint B."/>
            <person name="Kues U."/>
            <person name="Barry K."/>
            <person name="Hegedus J.C."/>
            <person name="Henrissat B."/>
            <person name="Johnson J."/>
            <person name="Lipzen A."/>
            <person name="Ohm R."/>
            <person name="Nagy I."/>
            <person name="Pangilinan J."/>
            <person name="Yan J."/>
            <person name="Xiong Y."/>
            <person name="Grigoriev I.V."/>
            <person name="Hibbett D.S."/>
            <person name="Nagy L.G."/>
        </authorList>
    </citation>
    <scope>NUCLEOTIDE SEQUENCE [LARGE SCALE GENOMIC DNA]</scope>
    <source>
        <strain evidence="2 3">SZMC22713</strain>
    </source>
</reference>
<accession>A0A4Y7PLJ8</accession>
<name>A0A4Y7PLJ8_9AGAM</name>
<dbReference type="EMBL" id="ML170246">
    <property type="protein sequence ID" value="TDL16324.1"/>
    <property type="molecule type" value="Genomic_DNA"/>
</dbReference>
<evidence type="ECO:0000313" key="3">
    <source>
        <dbReference type="Proteomes" id="UP000294933"/>
    </source>
</evidence>
<evidence type="ECO:0000256" key="1">
    <source>
        <dbReference type="SAM" id="MobiDB-lite"/>
    </source>
</evidence>
<feature type="region of interest" description="Disordered" evidence="1">
    <location>
        <begin position="105"/>
        <end position="124"/>
    </location>
</feature>
<dbReference type="AlphaFoldDB" id="A0A4Y7PLJ8"/>
<proteinExistence type="predicted"/>
<feature type="compositionally biased region" description="Polar residues" evidence="1">
    <location>
        <begin position="1"/>
        <end position="25"/>
    </location>
</feature>
<evidence type="ECO:0000313" key="2">
    <source>
        <dbReference type="EMBL" id="TDL16324.1"/>
    </source>
</evidence>
<keyword evidence="3" id="KW-1185">Reference proteome</keyword>
<sequence>MPTIESTSATISRPSQPTSSFTFISMATPAPAPVNRSGGSSAKFLQPEEARGSRIGCAAAAASNGSEPPPNEETGSINTAPSFDITDLGPLTLEEVKSLFASVYSGTSTSTRPLHTDGNARTPF</sequence>
<gene>
    <name evidence="2" type="ORF">BD410DRAFT_844529</name>
</gene>
<organism evidence="2 3">
    <name type="scientific">Rickenella mellea</name>
    <dbReference type="NCBI Taxonomy" id="50990"/>
    <lineage>
        <taxon>Eukaryota</taxon>
        <taxon>Fungi</taxon>
        <taxon>Dikarya</taxon>
        <taxon>Basidiomycota</taxon>
        <taxon>Agaricomycotina</taxon>
        <taxon>Agaricomycetes</taxon>
        <taxon>Hymenochaetales</taxon>
        <taxon>Rickenellaceae</taxon>
        <taxon>Rickenella</taxon>
    </lineage>
</organism>